<evidence type="ECO:0000313" key="3">
    <source>
        <dbReference type="Proteomes" id="UP000263993"/>
    </source>
</evidence>
<comment type="caution">
    <text evidence="2">The sequence shown here is derived from an EMBL/GenBank/DDBJ whole genome shotgun (WGS) entry which is preliminary data.</text>
</comment>
<name>A0A371BCJ0_9BRAD</name>
<dbReference type="EMBL" id="QRGO01000001">
    <property type="protein sequence ID" value="RDV05335.1"/>
    <property type="molecule type" value="Genomic_DNA"/>
</dbReference>
<gene>
    <name evidence="2" type="ORF">DXH78_12585</name>
</gene>
<reference evidence="3" key="1">
    <citation type="submission" date="2018-08" db="EMBL/GenBank/DDBJ databases">
        <authorList>
            <person name="Kim S.-J."/>
            <person name="Jung G.-Y."/>
        </authorList>
    </citation>
    <scope>NUCLEOTIDE SEQUENCE [LARGE SCALE GENOMIC DNA]</scope>
    <source>
        <strain evidence="3">GY_H</strain>
    </source>
</reference>
<accession>A0A371BCJ0</accession>
<proteinExistence type="predicted"/>
<keyword evidence="1" id="KW-1133">Transmembrane helix</keyword>
<sequence length="240" mass="26476">MASIAHHPASRRRPHKRRPHAGPLVAPVAVFAAVCVVAAVYVAYVLWPRWPDAPVATDAPSIPITIGGTVFNIEPAAVRIPSQRHAGSQSRIDVAYLWPSLIPPDPSIKVIDGKPVDPNERLFALIQLDDGALPLAERVRNIYPRYLSKSQAAGPEGLVVHPFRADTPYEGEDLVYDQAQMERFLARCSRQGVANAGTCLLEKRAGAADITFRFPREWLSDWRNVAAGIDKVMARWRPNI</sequence>
<dbReference type="OrthoDB" id="7959514at2"/>
<organism evidence="2 3">
    <name type="scientific">Undibacter mobilis</name>
    <dbReference type="NCBI Taxonomy" id="2292256"/>
    <lineage>
        <taxon>Bacteria</taxon>
        <taxon>Pseudomonadati</taxon>
        <taxon>Pseudomonadota</taxon>
        <taxon>Alphaproteobacteria</taxon>
        <taxon>Hyphomicrobiales</taxon>
        <taxon>Nitrobacteraceae</taxon>
        <taxon>Undibacter</taxon>
    </lineage>
</organism>
<keyword evidence="1" id="KW-0472">Membrane</keyword>
<evidence type="ECO:0000313" key="2">
    <source>
        <dbReference type="EMBL" id="RDV05335.1"/>
    </source>
</evidence>
<feature type="transmembrane region" description="Helical" evidence="1">
    <location>
        <begin position="21"/>
        <end position="47"/>
    </location>
</feature>
<evidence type="ECO:0000256" key="1">
    <source>
        <dbReference type="SAM" id="Phobius"/>
    </source>
</evidence>
<keyword evidence="3" id="KW-1185">Reference proteome</keyword>
<protein>
    <submittedName>
        <fullName evidence="2">Uncharacterized protein</fullName>
    </submittedName>
</protein>
<dbReference type="AlphaFoldDB" id="A0A371BCJ0"/>
<dbReference type="Proteomes" id="UP000263993">
    <property type="component" value="Unassembled WGS sequence"/>
</dbReference>
<keyword evidence="1" id="KW-0812">Transmembrane</keyword>